<dbReference type="Gene3D" id="1.25.40.10">
    <property type="entry name" value="Tetratricopeptide repeat domain"/>
    <property type="match status" value="1"/>
</dbReference>
<dbReference type="Proteomes" id="UP000825258">
    <property type="component" value="Chromosome"/>
</dbReference>
<gene>
    <name evidence="3" type="ORF">KK2020170_06090</name>
</gene>
<dbReference type="InterPro" id="IPR019734">
    <property type="entry name" value="TPR_rpt"/>
</dbReference>
<name>A0ABM7S296_9FLAO</name>
<dbReference type="EMBL" id="AP024749">
    <property type="protein sequence ID" value="BCY27741.1"/>
    <property type="molecule type" value="Genomic_DNA"/>
</dbReference>
<evidence type="ECO:0000256" key="1">
    <source>
        <dbReference type="PROSITE-ProRule" id="PRU00339"/>
    </source>
</evidence>
<evidence type="ECO:0008006" key="5">
    <source>
        <dbReference type="Google" id="ProtNLM"/>
    </source>
</evidence>
<evidence type="ECO:0000313" key="4">
    <source>
        <dbReference type="Proteomes" id="UP000825258"/>
    </source>
</evidence>
<feature type="region of interest" description="Disordered" evidence="2">
    <location>
        <begin position="138"/>
        <end position="242"/>
    </location>
</feature>
<protein>
    <recommendedName>
        <fullName evidence="5">Tetratricopeptide repeat-containing protein</fullName>
    </recommendedName>
</protein>
<feature type="compositionally biased region" description="Basic and acidic residues" evidence="2">
    <location>
        <begin position="149"/>
        <end position="161"/>
    </location>
</feature>
<dbReference type="RefSeq" id="WP_221259346.1">
    <property type="nucleotide sequence ID" value="NZ_AP024749.1"/>
</dbReference>
<dbReference type="InterPro" id="IPR011990">
    <property type="entry name" value="TPR-like_helical_dom_sf"/>
</dbReference>
<proteinExistence type="predicted"/>
<feature type="compositionally biased region" description="Basic and acidic residues" evidence="2">
    <location>
        <begin position="168"/>
        <end position="220"/>
    </location>
</feature>
<dbReference type="Pfam" id="PF00515">
    <property type="entry name" value="TPR_1"/>
    <property type="match status" value="1"/>
</dbReference>
<organism evidence="3 4">
    <name type="scientific">Flavobacterium okayamense</name>
    <dbReference type="NCBI Taxonomy" id="2830782"/>
    <lineage>
        <taxon>Bacteria</taxon>
        <taxon>Pseudomonadati</taxon>
        <taxon>Bacteroidota</taxon>
        <taxon>Flavobacteriia</taxon>
        <taxon>Flavobacteriales</taxon>
        <taxon>Flavobacteriaceae</taxon>
        <taxon>Flavobacterium</taxon>
    </lineage>
</organism>
<dbReference type="PROSITE" id="PS50005">
    <property type="entry name" value="TPR"/>
    <property type="match status" value="1"/>
</dbReference>
<keyword evidence="1" id="KW-0802">TPR repeat</keyword>
<reference evidence="3 4" key="1">
    <citation type="submission" date="2021-06" db="EMBL/GenBank/DDBJ databases">
        <title>Whole genome sequences of Flavobacterium sp. KK2020170 and assembly.</title>
        <authorList>
            <person name="Kitahara K."/>
            <person name="Miyoshi S."/>
            <person name="Uesaka K."/>
        </authorList>
    </citation>
    <scope>NUCLEOTIDE SEQUENCE [LARGE SCALE GENOMIC DNA]</scope>
    <source>
        <strain evidence="3 4">KK2020170</strain>
    </source>
</reference>
<dbReference type="PROSITE" id="PS50293">
    <property type="entry name" value="TPR_REGION"/>
    <property type="match status" value="1"/>
</dbReference>
<feature type="repeat" description="TPR" evidence="1">
    <location>
        <begin position="93"/>
        <end position="126"/>
    </location>
</feature>
<dbReference type="SMART" id="SM00028">
    <property type="entry name" value="TPR"/>
    <property type="match status" value="2"/>
</dbReference>
<accession>A0ABM7S296</accession>
<keyword evidence="4" id="KW-1185">Reference proteome</keyword>
<evidence type="ECO:0000313" key="3">
    <source>
        <dbReference type="EMBL" id="BCY27741.1"/>
    </source>
</evidence>
<dbReference type="SUPFAM" id="SSF48452">
    <property type="entry name" value="TPR-like"/>
    <property type="match status" value="1"/>
</dbReference>
<sequence>MEKIIVGIAILISSLVFAQNKDQKLYDGVVSFDEKNYIQSESDFRISQSKNKEQKATAEYNLGNSIYRQNNPGEAKYKFYNAVEVAKTKEEKHRAYHNLGNAFMLEENYQDAVTAYKNALRNNPYDEETRYNYALAKQKLKENPPQGNNDKDKKGGNDKNDQQNQKQNQDKDKGDNKDKQDKGKDQDKKENDKGDNEKDKKEDGKDKEDKGKGDDKEDQQKPQPKPSGANKQQIENLLEAVNNAEKKIQDKINAQKVKAQPATNDKDW</sequence>
<evidence type="ECO:0000256" key="2">
    <source>
        <dbReference type="SAM" id="MobiDB-lite"/>
    </source>
</evidence>